<dbReference type="EMBL" id="KN613408">
    <property type="protein sequence ID" value="KHJ74763.1"/>
    <property type="molecule type" value="Genomic_DNA"/>
</dbReference>
<dbReference type="InterPro" id="IPR016187">
    <property type="entry name" value="CTDL_fold"/>
</dbReference>
<protein>
    <recommendedName>
        <fullName evidence="4">C-type lectin domain-containing protein</fullName>
    </recommendedName>
</protein>
<dbReference type="SUPFAM" id="SSF56436">
    <property type="entry name" value="C-type lectin-like"/>
    <property type="match status" value="1"/>
</dbReference>
<keyword evidence="1" id="KW-0732">Signal</keyword>
<proteinExistence type="predicted"/>
<reference evidence="2 3" key="1">
    <citation type="submission" date="2014-03" db="EMBL/GenBank/DDBJ databases">
        <title>Draft genome of the hookworm Oesophagostomum dentatum.</title>
        <authorList>
            <person name="Mitreva M."/>
        </authorList>
    </citation>
    <scope>NUCLEOTIDE SEQUENCE [LARGE SCALE GENOMIC DNA]</scope>
    <source>
        <strain evidence="2 3">OD-Hann</strain>
    </source>
</reference>
<dbReference type="AlphaFoldDB" id="A0A0B1RP01"/>
<sequence length="146" mass="16037">MLFRVLLVSAFAALAFAYPAPQNFYDGGCGCCCQEDPTTTTTTTTTTITPAPEQAPCCCCEYQRRSPAQDPVPIVVGPAPAMAPVPSYEVHGEDAIIVEEVCPDGWRRYGDSCYYVEMDKLDFDTAEKRCFEKGATMFAADSMDEW</sequence>
<dbReference type="InterPro" id="IPR016186">
    <property type="entry name" value="C-type_lectin-like/link_sf"/>
</dbReference>
<feature type="non-terminal residue" evidence="2">
    <location>
        <position position="146"/>
    </location>
</feature>
<accession>A0A0B1RP01</accession>
<dbReference type="OrthoDB" id="5775138at2759"/>
<evidence type="ECO:0000256" key="1">
    <source>
        <dbReference type="SAM" id="SignalP"/>
    </source>
</evidence>
<feature type="signal peptide" evidence="1">
    <location>
        <begin position="1"/>
        <end position="17"/>
    </location>
</feature>
<feature type="chain" id="PRO_5002061068" description="C-type lectin domain-containing protein" evidence="1">
    <location>
        <begin position="18"/>
        <end position="146"/>
    </location>
</feature>
<dbReference type="Gene3D" id="3.10.100.10">
    <property type="entry name" value="Mannose-Binding Protein A, subunit A"/>
    <property type="match status" value="1"/>
</dbReference>
<name>A0A0B1RP01_OESDE</name>
<evidence type="ECO:0000313" key="2">
    <source>
        <dbReference type="EMBL" id="KHJ74763.1"/>
    </source>
</evidence>
<gene>
    <name evidence="2" type="ORF">OESDEN_25621</name>
</gene>
<keyword evidence="3" id="KW-1185">Reference proteome</keyword>
<dbReference type="Proteomes" id="UP000053660">
    <property type="component" value="Unassembled WGS sequence"/>
</dbReference>
<evidence type="ECO:0008006" key="4">
    <source>
        <dbReference type="Google" id="ProtNLM"/>
    </source>
</evidence>
<evidence type="ECO:0000313" key="3">
    <source>
        <dbReference type="Proteomes" id="UP000053660"/>
    </source>
</evidence>
<organism evidence="2 3">
    <name type="scientific">Oesophagostomum dentatum</name>
    <name type="common">Nodular worm</name>
    <dbReference type="NCBI Taxonomy" id="61180"/>
    <lineage>
        <taxon>Eukaryota</taxon>
        <taxon>Metazoa</taxon>
        <taxon>Ecdysozoa</taxon>
        <taxon>Nematoda</taxon>
        <taxon>Chromadorea</taxon>
        <taxon>Rhabditida</taxon>
        <taxon>Rhabditina</taxon>
        <taxon>Rhabditomorpha</taxon>
        <taxon>Strongyloidea</taxon>
        <taxon>Strongylidae</taxon>
        <taxon>Oesophagostomum</taxon>
    </lineage>
</organism>